<feature type="region of interest" description="Disordered" evidence="1">
    <location>
        <begin position="66"/>
        <end position="89"/>
    </location>
</feature>
<reference evidence="2 3" key="2">
    <citation type="journal article" date="2016" name="Int. J. Syst. Evol. Microbiol.">
        <title>Flavisolibacter tropicus sp. nov., isolated from tropical soil.</title>
        <authorList>
            <person name="Lee J.J."/>
            <person name="Kang M.S."/>
            <person name="Kim G.S."/>
            <person name="Lee C.S."/>
            <person name="Lim S."/>
            <person name="Lee J."/>
            <person name="Roh S.H."/>
            <person name="Kang H."/>
            <person name="Ha J.M."/>
            <person name="Bae S."/>
            <person name="Jung H.Y."/>
            <person name="Kim M.K."/>
        </authorList>
    </citation>
    <scope>NUCLEOTIDE SEQUENCE [LARGE SCALE GENOMIC DNA]</scope>
    <source>
        <strain evidence="2 3">LCS9</strain>
    </source>
</reference>
<gene>
    <name evidence="2" type="ORF">SY85_23805</name>
</gene>
<accession>A0A172U1I6</accession>
<organism evidence="2 3">
    <name type="scientific">Flavisolibacter tropicus</name>
    <dbReference type="NCBI Taxonomy" id="1492898"/>
    <lineage>
        <taxon>Bacteria</taxon>
        <taxon>Pseudomonadati</taxon>
        <taxon>Bacteroidota</taxon>
        <taxon>Chitinophagia</taxon>
        <taxon>Chitinophagales</taxon>
        <taxon>Chitinophagaceae</taxon>
        <taxon>Flavisolibacter</taxon>
    </lineage>
</organism>
<feature type="compositionally biased region" description="Basic and acidic residues" evidence="1">
    <location>
        <begin position="67"/>
        <end position="80"/>
    </location>
</feature>
<sequence length="104" mass="11897">MSTNNEQLQELFDRIPRRHTADNVKEIYGILDAYEDLLTTLEANARYEQLVAPFFELLDPIRTSLKKSNDNKASKKQKDDLFDEGSGMLKDSMKDLMGLLEGEA</sequence>
<protein>
    <submittedName>
        <fullName evidence="2">Uncharacterized protein</fullName>
    </submittedName>
</protein>
<dbReference type="EMBL" id="CP011390">
    <property type="protein sequence ID" value="ANE53048.1"/>
    <property type="molecule type" value="Genomic_DNA"/>
</dbReference>
<name>A0A172U1I6_9BACT</name>
<dbReference type="OrthoDB" id="676016at2"/>
<evidence type="ECO:0000313" key="3">
    <source>
        <dbReference type="Proteomes" id="UP000077177"/>
    </source>
</evidence>
<evidence type="ECO:0000313" key="2">
    <source>
        <dbReference type="EMBL" id="ANE53048.1"/>
    </source>
</evidence>
<dbReference type="Proteomes" id="UP000077177">
    <property type="component" value="Chromosome"/>
</dbReference>
<evidence type="ECO:0000256" key="1">
    <source>
        <dbReference type="SAM" id="MobiDB-lite"/>
    </source>
</evidence>
<reference evidence="3" key="1">
    <citation type="submission" date="2015-01" db="EMBL/GenBank/DDBJ databases">
        <title>Flavisolibacter sp./LCS9/ whole genome sequencing.</title>
        <authorList>
            <person name="Kim M.K."/>
            <person name="Srinivasan S."/>
            <person name="Lee J.-J."/>
        </authorList>
    </citation>
    <scope>NUCLEOTIDE SEQUENCE [LARGE SCALE GENOMIC DNA]</scope>
    <source>
        <strain evidence="3">LCS9</strain>
    </source>
</reference>
<proteinExistence type="predicted"/>
<dbReference type="RefSeq" id="WP_066408607.1">
    <property type="nucleotide sequence ID" value="NZ_CP011390.1"/>
</dbReference>
<keyword evidence="3" id="KW-1185">Reference proteome</keyword>
<dbReference type="KEGG" id="fla:SY85_23805"/>
<dbReference type="AlphaFoldDB" id="A0A172U1I6"/>